<keyword evidence="5" id="KW-0378">Hydrolase</keyword>
<keyword evidence="6" id="KW-0865">Zymogen</keyword>
<protein>
    <submittedName>
        <fullName evidence="8">CATE protein</fullName>
    </submittedName>
</protein>
<dbReference type="PROSITE" id="PS51767">
    <property type="entry name" value="PEPTIDASE_A1"/>
    <property type="match status" value="1"/>
</dbReference>
<dbReference type="AlphaFoldDB" id="A0A7K7Q3A3"/>
<evidence type="ECO:0000256" key="1">
    <source>
        <dbReference type="ARBA" id="ARBA00007447"/>
    </source>
</evidence>
<proteinExistence type="inferred from homology"/>
<dbReference type="SUPFAM" id="SSF50630">
    <property type="entry name" value="Acid proteases"/>
    <property type="match status" value="1"/>
</dbReference>
<feature type="non-terminal residue" evidence="8">
    <location>
        <position position="1"/>
    </location>
</feature>
<dbReference type="Pfam" id="PF00026">
    <property type="entry name" value="Asp"/>
    <property type="match status" value="1"/>
</dbReference>
<evidence type="ECO:0000256" key="4">
    <source>
        <dbReference type="ARBA" id="ARBA00022750"/>
    </source>
</evidence>
<keyword evidence="3" id="KW-0732">Signal</keyword>
<evidence type="ECO:0000313" key="8">
    <source>
        <dbReference type="EMBL" id="NWZ74328.1"/>
    </source>
</evidence>
<keyword evidence="2" id="KW-0645">Protease</keyword>
<evidence type="ECO:0000256" key="6">
    <source>
        <dbReference type="ARBA" id="ARBA00023145"/>
    </source>
</evidence>
<name>A0A7K7Q3A3_ACRAR</name>
<dbReference type="GO" id="GO:0005768">
    <property type="term" value="C:endosome"/>
    <property type="evidence" value="ECO:0007669"/>
    <property type="project" value="TreeGrafter"/>
</dbReference>
<evidence type="ECO:0000313" key="9">
    <source>
        <dbReference type="Proteomes" id="UP000549775"/>
    </source>
</evidence>
<gene>
    <name evidence="8" type="primary">Ctse</name>
    <name evidence="8" type="ORF">ACRARU_R15671</name>
</gene>
<evidence type="ECO:0000256" key="5">
    <source>
        <dbReference type="ARBA" id="ARBA00022801"/>
    </source>
</evidence>
<dbReference type="OrthoDB" id="771136at2759"/>
<comment type="similarity">
    <text evidence="1">Belongs to the peptidase A1 family.</text>
</comment>
<reference evidence="8 9" key="1">
    <citation type="submission" date="2019-09" db="EMBL/GenBank/DDBJ databases">
        <title>Bird 10,000 Genomes (B10K) Project - Family phase.</title>
        <authorList>
            <person name="Zhang G."/>
        </authorList>
    </citation>
    <scope>NUCLEOTIDE SEQUENCE [LARGE SCALE GENOMIC DNA]</scope>
    <source>
        <strain evidence="8">OUT-0054</strain>
        <tissue evidence="8">Blood</tissue>
    </source>
</reference>
<dbReference type="PANTHER" id="PTHR47966:SF26">
    <property type="entry name" value="CATHEPSIN E"/>
    <property type="match status" value="1"/>
</dbReference>
<dbReference type="PANTHER" id="PTHR47966">
    <property type="entry name" value="BETA-SITE APP-CLEAVING ENZYME, ISOFORM A-RELATED"/>
    <property type="match status" value="1"/>
</dbReference>
<dbReference type="EMBL" id="VZST01018350">
    <property type="protein sequence ID" value="NWZ74328.1"/>
    <property type="molecule type" value="Genomic_DNA"/>
</dbReference>
<feature type="domain" description="Peptidase A1" evidence="7">
    <location>
        <begin position="1"/>
        <end position="74"/>
    </location>
</feature>
<keyword evidence="9" id="KW-1185">Reference proteome</keyword>
<dbReference type="GO" id="GO:0004190">
    <property type="term" value="F:aspartic-type endopeptidase activity"/>
    <property type="evidence" value="ECO:0007669"/>
    <property type="project" value="UniProtKB-KW"/>
</dbReference>
<evidence type="ECO:0000256" key="2">
    <source>
        <dbReference type="ARBA" id="ARBA00022670"/>
    </source>
</evidence>
<comment type="caution">
    <text evidence="8">The sequence shown here is derived from an EMBL/GenBank/DDBJ whole genome shotgun (WGS) entry which is preliminary data.</text>
</comment>
<dbReference type="Proteomes" id="UP000549775">
    <property type="component" value="Unassembled WGS sequence"/>
</dbReference>
<dbReference type="GO" id="GO:0006508">
    <property type="term" value="P:proteolysis"/>
    <property type="evidence" value="ECO:0007669"/>
    <property type="project" value="UniProtKB-KW"/>
</dbReference>
<sequence>SLQVEGVTVSNQQFAESISEPGKAFLDAEFDGILGLAYPSLAVDGVTPVFDNMMAQNLVELPIFSVYMSPYGYG</sequence>
<dbReference type="InterPro" id="IPR033121">
    <property type="entry name" value="PEPTIDASE_A1"/>
</dbReference>
<keyword evidence="4" id="KW-0064">Aspartyl protease</keyword>
<dbReference type="InterPro" id="IPR021109">
    <property type="entry name" value="Peptidase_aspartic_dom_sf"/>
</dbReference>
<organism evidence="8 9">
    <name type="scientific">Acrocephalus arundinaceus</name>
    <name type="common">Great reed-warbler</name>
    <dbReference type="NCBI Taxonomy" id="39621"/>
    <lineage>
        <taxon>Eukaryota</taxon>
        <taxon>Metazoa</taxon>
        <taxon>Chordata</taxon>
        <taxon>Craniata</taxon>
        <taxon>Vertebrata</taxon>
        <taxon>Euteleostomi</taxon>
        <taxon>Archelosauria</taxon>
        <taxon>Archosauria</taxon>
        <taxon>Dinosauria</taxon>
        <taxon>Saurischia</taxon>
        <taxon>Theropoda</taxon>
        <taxon>Coelurosauria</taxon>
        <taxon>Aves</taxon>
        <taxon>Neognathae</taxon>
        <taxon>Neoaves</taxon>
        <taxon>Telluraves</taxon>
        <taxon>Australaves</taxon>
        <taxon>Passeriformes</taxon>
        <taxon>Sylvioidea</taxon>
        <taxon>Sylviidae</taxon>
        <taxon>Acrocephalinae</taxon>
        <taxon>Acrocephalus</taxon>
    </lineage>
</organism>
<feature type="non-terminal residue" evidence="8">
    <location>
        <position position="74"/>
    </location>
</feature>
<dbReference type="GO" id="GO:0019886">
    <property type="term" value="P:antigen processing and presentation of exogenous peptide antigen via MHC class II"/>
    <property type="evidence" value="ECO:0007669"/>
    <property type="project" value="TreeGrafter"/>
</dbReference>
<evidence type="ECO:0000259" key="7">
    <source>
        <dbReference type="PROSITE" id="PS51767"/>
    </source>
</evidence>
<accession>A0A7K7Q3A3</accession>
<dbReference type="Gene3D" id="2.40.70.10">
    <property type="entry name" value="Acid Proteases"/>
    <property type="match status" value="1"/>
</dbReference>
<evidence type="ECO:0000256" key="3">
    <source>
        <dbReference type="ARBA" id="ARBA00022729"/>
    </source>
</evidence>
<dbReference type="InterPro" id="IPR001461">
    <property type="entry name" value="Aspartic_peptidase_A1"/>
</dbReference>